<dbReference type="InterPro" id="IPR056148">
    <property type="entry name" value="NQRA_2nd"/>
</dbReference>
<sequence length="447" mass="48119">MIKIRRGLDLPISGAPEQTIHDAPKARSVAVLGVDYHGMKPTMAVKEGDKVKLGQLLFSDKKTEGVRYTAPAAGTIAAINRGEKRVLQSVVIDVEGDEAEQFERYAPSEFAGLSADAVQNNLVNAGLWTALRTRPFSKVPALGSRPASIFVTAMDTNPLAADPALIIAEHAEAFAQGLTLLSRLTEGQVHVCKAAGSSVTAAGDRIAVHEFGGVHPAGNAGTHIHFIDPVSVKKTVWTIGYQDVIAIAKLFATGTLFTDRVISLAGPQVAQPRLVRTRLGANLDELTAGQMKDGENRIVSGSVFGGRTSRGAYAYLGRYHQQVSVLAEGRDRPFLHYLRAGFNMFSTTGIYISKLLGGSKKYDFTTTTAGSERAMVPIGTYERIMPLDILPTHLLRAIIVGDTDMAQKLGALELDEDDVALCTYVCPGKYEYGPILRDNLTRIEKEG</sequence>
<reference evidence="13" key="1">
    <citation type="journal article" date="2019" name="Int. J. Syst. Evol. Microbiol.">
        <title>The Global Catalogue of Microorganisms (GCM) 10K type strain sequencing project: providing services to taxonomists for standard genome sequencing and annotation.</title>
        <authorList>
            <consortium name="The Broad Institute Genomics Platform"/>
            <consortium name="The Broad Institute Genome Sequencing Center for Infectious Disease"/>
            <person name="Wu L."/>
            <person name="Ma J."/>
        </authorList>
    </citation>
    <scope>NUCLEOTIDE SEQUENCE [LARGE SCALE GENOMIC DNA]</scope>
    <source>
        <strain evidence="13">CECT 8570</strain>
    </source>
</reference>
<feature type="domain" description="NqrA N-terminal barrel-sandwich hybrid" evidence="9">
    <location>
        <begin position="2"/>
        <end position="95"/>
    </location>
</feature>
<dbReference type="InterPro" id="IPR056147">
    <property type="entry name" value="NQRA_N"/>
</dbReference>
<proteinExistence type="inferred from homology"/>
<dbReference type="Pfam" id="PF24836">
    <property type="entry name" value="NQRA_2nd"/>
    <property type="match status" value="1"/>
</dbReference>
<dbReference type="EC" id="7.2.1.1" evidence="8"/>
<evidence type="ECO:0000259" key="9">
    <source>
        <dbReference type="Pfam" id="PF05896"/>
    </source>
</evidence>
<evidence type="ECO:0000256" key="8">
    <source>
        <dbReference type="HAMAP-Rule" id="MF_00425"/>
    </source>
</evidence>
<comment type="catalytic activity">
    <reaction evidence="8">
        <text>a ubiquinone + n Na(+)(in) + NADH + H(+) = a ubiquinol + n Na(+)(out) + NAD(+)</text>
        <dbReference type="Rhea" id="RHEA:47748"/>
        <dbReference type="Rhea" id="RHEA-COMP:9565"/>
        <dbReference type="Rhea" id="RHEA-COMP:9566"/>
        <dbReference type="ChEBI" id="CHEBI:15378"/>
        <dbReference type="ChEBI" id="CHEBI:16389"/>
        <dbReference type="ChEBI" id="CHEBI:17976"/>
        <dbReference type="ChEBI" id="CHEBI:29101"/>
        <dbReference type="ChEBI" id="CHEBI:57540"/>
        <dbReference type="ChEBI" id="CHEBI:57945"/>
        <dbReference type="EC" id="7.2.1.1"/>
    </reaction>
</comment>
<evidence type="ECO:0000256" key="1">
    <source>
        <dbReference type="ARBA" id="ARBA00022448"/>
    </source>
</evidence>
<evidence type="ECO:0000256" key="2">
    <source>
        <dbReference type="ARBA" id="ARBA00022967"/>
    </source>
</evidence>
<evidence type="ECO:0000256" key="5">
    <source>
        <dbReference type="ARBA" id="ARBA00023065"/>
    </source>
</evidence>
<dbReference type="Proteomes" id="UP001595840">
    <property type="component" value="Unassembled WGS sequence"/>
</dbReference>
<dbReference type="RefSeq" id="WP_290262752.1">
    <property type="nucleotide sequence ID" value="NZ_JAUFQG010000004.1"/>
</dbReference>
<gene>
    <name evidence="8" type="primary">nqrA</name>
    <name evidence="12" type="ORF">ACFOX3_17390</name>
</gene>
<keyword evidence="13" id="KW-1185">Reference proteome</keyword>
<evidence type="ECO:0000259" key="11">
    <source>
        <dbReference type="Pfam" id="PF24836"/>
    </source>
</evidence>
<keyword evidence="4 8" id="KW-0915">Sodium</keyword>
<dbReference type="Pfam" id="PF05896">
    <property type="entry name" value="NQRA_N"/>
    <property type="match status" value="1"/>
</dbReference>
<keyword evidence="5 8" id="KW-0406">Ion transport</keyword>
<evidence type="ECO:0000256" key="7">
    <source>
        <dbReference type="ARBA" id="ARBA00023201"/>
    </source>
</evidence>
<comment type="similarity">
    <text evidence="8">Belongs to the NqrA family.</text>
</comment>
<dbReference type="PANTHER" id="PTHR37839:SF1">
    <property type="entry name" value="NA(+)-TRANSLOCATING NADH-QUINONE REDUCTASE SUBUNIT A"/>
    <property type="match status" value="1"/>
</dbReference>
<comment type="function">
    <text evidence="8">NQR complex catalyzes the reduction of ubiquinone-1 to ubiquinol by two successive reactions, coupled with the transport of Na(+) ions from the cytoplasm to the periplasm. NqrA to NqrE are probably involved in the second step, the conversion of ubisemiquinone to ubiquinol.</text>
</comment>
<protein>
    <recommendedName>
        <fullName evidence="8">Na(+)-translocating NADH-quinone reductase subunit A</fullName>
        <shortName evidence="8">Na(+)-NQR subunit A</shortName>
        <shortName evidence="8">Na(+)-translocating NQR subunit A</shortName>
        <ecNumber evidence="8">7.2.1.1</ecNumber>
    </recommendedName>
    <alternativeName>
        <fullName evidence="8">NQR complex subunit A</fullName>
    </alternativeName>
    <alternativeName>
        <fullName evidence="8">NQR-1 subunit A</fullName>
    </alternativeName>
</protein>
<evidence type="ECO:0000259" key="10">
    <source>
        <dbReference type="Pfam" id="PF11973"/>
    </source>
</evidence>
<dbReference type="NCBIfam" id="NF003759">
    <property type="entry name" value="PRK05352.1-2"/>
    <property type="match status" value="1"/>
</dbReference>
<evidence type="ECO:0000256" key="3">
    <source>
        <dbReference type="ARBA" id="ARBA00023027"/>
    </source>
</evidence>
<evidence type="ECO:0000256" key="4">
    <source>
        <dbReference type="ARBA" id="ARBA00023053"/>
    </source>
</evidence>
<keyword evidence="1 8" id="KW-0813">Transport</keyword>
<accession>A0ABV8V9B3</accession>
<name>A0ABV8V9B3_9GAMM</name>
<evidence type="ECO:0000256" key="6">
    <source>
        <dbReference type="ARBA" id="ARBA00023075"/>
    </source>
</evidence>
<keyword evidence="7 8" id="KW-0739">Sodium transport</keyword>
<keyword evidence="6 8" id="KW-0830">Ubiquinone</keyword>
<dbReference type="PANTHER" id="PTHR37839">
    <property type="entry name" value="NA(+)-TRANSLOCATING NADH-QUINONE REDUCTASE SUBUNIT A"/>
    <property type="match status" value="1"/>
</dbReference>
<dbReference type="Pfam" id="PF11973">
    <property type="entry name" value="NQRA_SLBB"/>
    <property type="match status" value="1"/>
</dbReference>
<comment type="subunit">
    <text evidence="8">Composed of six subunits; NqrA, NqrB, NqrC, NqrD, NqrE and NqrF.</text>
</comment>
<dbReference type="InterPro" id="IPR008703">
    <property type="entry name" value="NqrA"/>
</dbReference>
<dbReference type="NCBIfam" id="TIGR01936">
    <property type="entry name" value="nqrA"/>
    <property type="match status" value="1"/>
</dbReference>
<keyword evidence="3 8" id="KW-0520">NAD</keyword>
<evidence type="ECO:0000313" key="13">
    <source>
        <dbReference type="Proteomes" id="UP001595840"/>
    </source>
</evidence>
<dbReference type="HAMAP" id="MF_00425">
    <property type="entry name" value="NqrA"/>
    <property type="match status" value="1"/>
</dbReference>
<comment type="caution">
    <text evidence="12">The sequence shown here is derived from an EMBL/GenBank/DDBJ whole genome shotgun (WGS) entry which is preliminary data.</text>
</comment>
<feature type="domain" description="NqrA second alpha/beta" evidence="11">
    <location>
        <begin position="114"/>
        <end position="256"/>
    </location>
</feature>
<feature type="domain" description="Na(+)-translocating NADH-quinone reductase subunit A C-terminal" evidence="10">
    <location>
        <begin position="261"/>
        <end position="309"/>
    </location>
</feature>
<dbReference type="EMBL" id="JBHSCX010000021">
    <property type="protein sequence ID" value="MFC4364094.1"/>
    <property type="molecule type" value="Genomic_DNA"/>
</dbReference>
<evidence type="ECO:0000313" key="12">
    <source>
        <dbReference type="EMBL" id="MFC4364094.1"/>
    </source>
</evidence>
<organism evidence="12 13">
    <name type="scientific">Simiduia curdlanivorans</name>
    <dbReference type="NCBI Taxonomy" id="1492769"/>
    <lineage>
        <taxon>Bacteria</taxon>
        <taxon>Pseudomonadati</taxon>
        <taxon>Pseudomonadota</taxon>
        <taxon>Gammaproteobacteria</taxon>
        <taxon>Cellvibrionales</taxon>
        <taxon>Cellvibrionaceae</taxon>
        <taxon>Simiduia</taxon>
    </lineage>
</organism>
<keyword evidence="2 8" id="KW-1278">Translocase</keyword>
<dbReference type="InterPro" id="IPR022615">
    <property type="entry name" value="NqrA_C_domain"/>
</dbReference>